<accession>A0A6B0Z0Q1</accession>
<evidence type="ECO:0000256" key="1">
    <source>
        <dbReference type="SAM" id="MobiDB-lite"/>
    </source>
</evidence>
<reference evidence="2" key="1">
    <citation type="submission" date="2019-09" db="EMBL/GenBank/DDBJ databases">
        <title>Characterisation of the sponge microbiome using genome-centric metagenomics.</title>
        <authorList>
            <person name="Engelberts J.P."/>
            <person name="Robbins S.J."/>
            <person name="De Goeij J.M."/>
            <person name="Aranda M."/>
            <person name="Bell S.C."/>
            <person name="Webster N.S."/>
        </authorList>
    </citation>
    <scope>NUCLEOTIDE SEQUENCE</scope>
    <source>
        <strain evidence="2">SB0664_bin_27</strain>
    </source>
</reference>
<organism evidence="2">
    <name type="scientific">Caldilineaceae bacterium SB0664_bin_27</name>
    <dbReference type="NCBI Taxonomy" id="2605260"/>
    <lineage>
        <taxon>Bacteria</taxon>
        <taxon>Bacillati</taxon>
        <taxon>Chloroflexota</taxon>
        <taxon>Caldilineae</taxon>
        <taxon>Caldilineales</taxon>
        <taxon>Caldilineaceae</taxon>
    </lineage>
</organism>
<evidence type="ECO:0000313" key="2">
    <source>
        <dbReference type="EMBL" id="MXY96035.1"/>
    </source>
</evidence>
<dbReference type="EMBL" id="VXRG01000185">
    <property type="protein sequence ID" value="MXY96035.1"/>
    <property type="molecule type" value="Genomic_DNA"/>
</dbReference>
<feature type="region of interest" description="Disordered" evidence="1">
    <location>
        <begin position="1"/>
        <end position="62"/>
    </location>
</feature>
<comment type="caution">
    <text evidence="2">The sequence shown here is derived from an EMBL/GenBank/DDBJ whole genome shotgun (WGS) entry which is preliminary data.</text>
</comment>
<sequence length="62" mass="6791">MEKSESNIDMDVLNAITDRVLSYRPPKSKAKRPSSDVSPSPPDKKSKGRIGGFLKEESAWAG</sequence>
<dbReference type="AlphaFoldDB" id="A0A6B0Z0Q1"/>
<proteinExistence type="predicted"/>
<gene>
    <name evidence="2" type="ORF">F4Y42_21550</name>
</gene>
<protein>
    <submittedName>
        <fullName evidence="2">Uncharacterized protein</fullName>
    </submittedName>
</protein>
<name>A0A6B0Z0Q1_9CHLR</name>